<gene>
    <name evidence="1" type="ORF">CKAN_00883600</name>
</gene>
<dbReference type="EMBL" id="QPKB01000003">
    <property type="protein sequence ID" value="RWR80207.1"/>
    <property type="molecule type" value="Genomic_DNA"/>
</dbReference>
<keyword evidence="2" id="KW-1185">Reference proteome</keyword>
<reference evidence="1 2" key="1">
    <citation type="journal article" date="2019" name="Nat. Plants">
        <title>Stout camphor tree genome fills gaps in understanding of flowering plant genome evolution.</title>
        <authorList>
            <person name="Chaw S.M."/>
            <person name="Liu Y.C."/>
            <person name="Wu Y.W."/>
            <person name="Wang H.Y."/>
            <person name="Lin C.I."/>
            <person name="Wu C.S."/>
            <person name="Ke H.M."/>
            <person name="Chang L.Y."/>
            <person name="Hsu C.Y."/>
            <person name="Yang H.T."/>
            <person name="Sudianto E."/>
            <person name="Hsu M.H."/>
            <person name="Wu K.P."/>
            <person name="Wang L.N."/>
            <person name="Leebens-Mack J.H."/>
            <person name="Tsai I.J."/>
        </authorList>
    </citation>
    <scope>NUCLEOTIDE SEQUENCE [LARGE SCALE GENOMIC DNA]</scope>
    <source>
        <strain evidence="2">cv. Chaw 1501</strain>
        <tissue evidence="1">Young leaves</tissue>
    </source>
</reference>
<protein>
    <submittedName>
        <fullName evidence="1">Uncharacterized protein</fullName>
    </submittedName>
</protein>
<comment type="caution">
    <text evidence="1">The sequence shown here is derived from an EMBL/GenBank/DDBJ whole genome shotgun (WGS) entry which is preliminary data.</text>
</comment>
<name>A0A3S3N3P5_9MAGN</name>
<accession>A0A3S3N3P5</accession>
<sequence length="73" mass="8354">MGVSSNADKMVEKALLIGFCGALFGDKWSSSILFQVWLEKMTLIKLSLVTWKRGNKLWLTHVLRCKVMIIKQL</sequence>
<evidence type="ECO:0000313" key="2">
    <source>
        <dbReference type="Proteomes" id="UP000283530"/>
    </source>
</evidence>
<proteinExistence type="predicted"/>
<evidence type="ECO:0000313" key="1">
    <source>
        <dbReference type="EMBL" id="RWR80207.1"/>
    </source>
</evidence>
<dbReference type="AlphaFoldDB" id="A0A3S3N3P5"/>
<dbReference type="Proteomes" id="UP000283530">
    <property type="component" value="Unassembled WGS sequence"/>
</dbReference>
<organism evidence="1 2">
    <name type="scientific">Cinnamomum micranthum f. kanehirae</name>
    <dbReference type="NCBI Taxonomy" id="337451"/>
    <lineage>
        <taxon>Eukaryota</taxon>
        <taxon>Viridiplantae</taxon>
        <taxon>Streptophyta</taxon>
        <taxon>Embryophyta</taxon>
        <taxon>Tracheophyta</taxon>
        <taxon>Spermatophyta</taxon>
        <taxon>Magnoliopsida</taxon>
        <taxon>Magnoliidae</taxon>
        <taxon>Laurales</taxon>
        <taxon>Lauraceae</taxon>
        <taxon>Cinnamomum</taxon>
    </lineage>
</organism>